<dbReference type="InterPro" id="IPR044016">
    <property type="entry name" value="Big_13"/>
</dbReference>
<dbReference type="Pfam" id="PF19077">
    <property type="entry name" value="Big_13"/>
    <property type="match status" value="1"/>
</dbReference>
<proteinExistence type="predicted"/>
<name>A0A1S8CZG3_9GAMM</name>
<organism evidence="3 4">
    <name type="scientific">Alkanindiges hydrocarboniclasticus</name>
    <dbReference type="NCBI Taxonomy" id="1907941"/>
    <lineage>
        <taxon>Bacteria</taxon>
        <taxon>Pseudomonadati</taxon>
        <taxon>Pseudomonadota</taxon>
        <taxon>Gammaproteobacteria</taxon>
        <taxon>Moraxellales</taxon>
        <taxon>Moraxellaceae</taxon>
        <taxon>Alkanindiges</taxon>
    </lineage>
</organism>
<accession>A0A1S8CZG3</accession>
<gene>
    <name evidence="3" type="ORF">BKE30_01510</name>
</gene>
<keyword evidence="4" id="KW-1185">Reference proteome</keyword>
<dbReference type="InterPro" id="IPR041498">
    <property type="entry name" value="Big_6"/>
</dbReference>
<dbReference type="Gene3D" id="2.60.40.10">
    <property type="entry name" value="Immunoglobulins"/>
    <property type="match status" value="3"/>
</dbReference>
<evidence type="ECO:0008006" key="5">
    <source>
        <dbReference type="Google" id="ProtNLM"/>
    </source>
</evidence>
<dbReference type="AlphaFoldDB" id="A0A1S8CZG3"/>
<feature type="domain" description="Bacterial Ig-like" evidence="2">
    <location>
        <begin position="354"/>
        <end position="444"/>
    </location>
</feature>
<dbReference type="InterPro" id="IPR019960">
    <property type="entry name" value="T1SS_VCA0849"/>
</dbReference>
<evidence type="ECO:0000259" key="2">
    <source>
        <dbReference type="Pfam" id="PF19077"/>
    </source>
</evidence>
<comment type="caution">
    <text evidence="3">The sequence shown here is derived from an EMBL/GenBank/DDBJ whole genome shotgun (WGS) entry which is preliminary data.</text>
</comment>
<dbReference type="STRING" id="1907941.BKE30_01510"/>
<evidence type="ECO:0000313" key="3">
    <source>
        <dbReference type="EMBL" id="ONG42202.1"/>
    </source>
</evidence>
<sequence>MVVVQVVVVQVVVAQIIMTGMATPTVILILILILMLMLMLMLMPTLIDDLTIVADVNVDGVVNASEIGTDRTVTVRIGLGADAQTGNVITVNDTDYTVDAEDLTNGFITAAVDANTQGDLTIDVSATDIEGNTATDTVSVTVDTTPRNIVGDLSVVADINADDLLNAGEIGADGLVNVRVNLGPDAALGHTITVNGTDYTIDADDLTNGFITAEVDATTEGELDITASVTDAEGNVDTSTDTVTVDTIVDDLLGDISITADFNSDGFINADEAGDGSIAVQVGLGDDAIAGTVVSVNGTDYTVNTTDLTNGYIVAEVDADEEGLLDINVAATDTDGNVATDVTSVTVDTGLPQVPALTLAGLIDSGTLGDNITNDNTFTLGLSADLEAGATLSYQISTDGGTSWTNTDAAQTGLADGSYQFRAVVTDEAGNVATGTAVSVGIDTVLPEIPGALAFSADNTVLLGEGEAGTTVQVRDADTNELMATTTVNENGQYAAVNAAGFAGRSLRLVAIDTAGNTADTGTTDPVEGTNGLVTVVQNAVANLSDDSAISPTSTLINNLADPDSSTLSGLTGIVEQLTDTDQPVLGSITELVDALTAANSGGDENLGALINTLNAVAGFLGSSDPDAIAAATDNLDILLGAGDGTTVVSDILNETVAGGNQIVSELLGGSIGINIDAGGLDELVNTAGLGDVVNGLTGILNPILTGLSIPLQLLGINLNLADITNGLVTAVDNLLSGEEVIQNGVAQATGVLDEVAAGLLSDGALLDELIDVLGLDGLGGVVNTLVSSVLSPIVNSVVDLANGEGILLPPNPGPGNSSTLLDELSTIVNDLTGGDDTNLIPVSNLLDNVIRNDDFVLGDIVNSLNDLTNTDDGALGVLTQLIQGLYNSDVTGLEDLTQGLGGLLNGLLDQTVQPLIDGVFEGIQPMPDMAGDDMLVSGLTNETFVGGEGADSLMYMLLSETDNTGGNGSDTWRDFQVGNTATDNQADQIDIGELLVGYNGDGSAASLDAYITVTQNGANTVLSIDRDGEGGAHASADLLTLTNVNVDLDTLMVNQQILL</sequence>
<dbReference type="InterPro" id="IPR013783">
    <property type="entry name" value="Ig-like_fold"/>
</dbReference>
<dbReference type="EMBL" id="MLCN01000003">
    <property type="protein sequence ID" value="ONG42202.1"/>
    <property type="molecule type" value="Genomic_DNA"/>
</dbReference>
<protein>
    <recommendedName>
        <fullName evidence="5">Bacterial Ig-like domain-containing protein</fullName>
    </recommendedName>
</protein>
<dbReference type="Proteomes" id="UP000192132">
    <property type="component" value="Unassembled WGS sequence"/>
</dbReference>
<dbReference type="Pfam" id="PF17936">
    <property type="entry name" value="Big_6"/>
    <property type="match status" value="1"/>
</dbReference>
<evidence type="ECO:0000313" key="4">
    <source>
        <dbReference type="Proteomes" id="UP000192132"/>
    </source>
</evidence>
<evidence type="ECO:0000259" key="1">
    <source>
        <dbReference type="Pfam" id="PF17936"/>
    </source>
</evidence>
<reference evidence="3 4" key="1">
    <citation type="submission" date="2016-10" db="EMBL/GenBank/DDBJ databases">
        <title>Draft Genome sequence of Alkanindiges sp. strain H1.</title>
        <authorList>
            <person name="Subhash Y."/>
            <person name="Lee S."/>
        </authorList>
    </citation>
    <scope>NUCLEOTIDE SEQUENCE [LARGE SCALE GENOMIC DNA]</scope>
    <source>
        <strain evidence="3 4">H1</strain>
    </source>
</reference>
<dbReference type="NCBIfam" id="TIGR03661">
    <property type="entry name" value="T1SS_VCA0849"/>
    <property type="match status" value="1"/>
</dbReference>
<feature type="domain" description="Bacterial Ig" evidence="1">
    <location>
        <begin position="447"/>
        <end position="523"/>
    </location>
</feature>